<organism evidence="7 8">
    <name type="scientific">Gottschalkia acidurici (strain ATCC 7906 / DSM 604 / BCRC 14475 / CIP 104303 / KCTC 5404 / NCIMB 10678 / 9a)</name>
    <name type="common">Clostridium acidurici</name>
    <dbReference type="NCBI Taxonomy" id="1128398"/>
    <lineage>
        <taxon>Bacteria</taxon>
        <taxon>Bacillati</taxon>
        <taxon>Bacillota</taxon>
        <taxon>Tissierellia</taxon>
        <taxon>Tissierellales</taxon>
        <taxon>Gottschalkiaceae</taxon>
        <taxon>Gottschalkia</taxon>
    </lineage>
</organism>
<dbReference type="CDD" id="cd03112">
    <property type="entry name" value="CobW-like"/>
    <property type="match status" value="1"/>
</dbReference>
<evidence type="ECO:0000313" key="8">
    <source>
        <dbReference type="Proteomes" id="UP000006094"/>
    </source>
</evidence>
<dbReference type="Gene3D" id="3.40.50.300">
    <property type="entry name" value="P-loop containing nucleotide triphosphate hydrolases"/>
    <property type="match status" value="1"/>
</dbReference>
<dbReference type="GO" id="GO:0016787">
    <property type="term" value="F:hydrolase activity"/>
    <property type="evidence" value="ECO:0007669"/>
    <property type="project" value="UniProtKB-KW"/>
</dbReference>
<dbReference type="KEGG" id="cad:Curi_c11580"/>
<comment type="catalytic activity">
    <reaction evidence="5">
        <text>GTP + H2O = GDP + phosphate + H(+)</text>
        <dbReference type="Rhea" id="RHEA:19669"/>
        <dbReference type="ChEBI" id="CHEBI:15377"/>
        <dbReference type="ChEBI" id="CHEBI:15378"/>
        <dbReference type="ChEBI" id="CHEBI:37565"/>
        <dbReference type="ChEBI" id="CHEBI:43474"/>
        <dbReference type="ChEBI" id="CHEBI:58189"/>
    </reaction>
    <physiologicalReaction direction="left-to-right" evidence="5">
        <dbReference type="Rhea" id="RHEA:19670"/>
    </physiologicalReaction>
</comment>
<dbReference type="GO" id="GO:0005737">
    <property type="term" value="C:cytoplasm"/>
    <property type="evidence" value="ECO:0007669"/>
    <property type="project" value="TreeGrafter"/>
</dbReference>
<dbReference type="SMART" id="SM00833">
    <property type="entry name" value="CobW_C"/>
    <property type="match status" value="1"/>
</dbReference>
<evidence type="ECO:0000256" key="4">
    <source>
        <dbReference type="ARBA" id="ARBA00034320"/>
    </source>
</evidence>
<keyword evidence="1" id="KW-0547">Nucleotide-binding</keyword>
<dbReference type="InterPro" id="IPR051316">
    <property type="entry name" value="Zinc-reg_GTPase_activator"/>
</dbReference>
<keyword evidence="2" id="KW-0378">Hydrolase</keyword>
<dbReference type="Proteomes" id="UP000006094">
    <property type="component" value="Chromosome"/>
</dbReference>
<dbReference type="AlphaFoldDB" id="K0AZF9"/>
<dbReference type="GO" id="GO:0000166">
    <property type="term" value="F:nucleotide binding"/>
    <property type="evidence" value="ECO:0007669"/>
    <property type="project" value="UniProtKB-KW"/>
</dbReference>
<reference evidence="7 8" key="1">
    <citation type="journal article" date="2012" name="PLoS ONE">
        <title>The purine-utilizing bacterium Clostridium acidurici 9a: a genome-guided metabolic reconsideration.</title>
        <authorList>
            <person name="Hartwich K."/>
            <person name="Poehlein A."/>
            <person name="Daniel R."/>
        </authorList>
    </citation>
    <scope>NUCLEOTIDE SEQUENCE [LARGE SCALE GENOMIC DNA]</scope>
    <source>
        <strain evidence="8">ATCC 7906 / DSM 604 / BCRC 14475 / CIP 104303 / KCTC 5404 / NCIMB 10678 / 9a</strain>
    </source>
</reference>
<dbReference type="eggNOG" id="COG0523">
    <property type="taxonomic scope" value="Bacteria"/>
</dbReference>
<evidence type="ECO:0000259" key="6">
    <source>
        <dbReference type="SMART" id="SM00833"/>
    </source>
</evidence>
<dbReference type="PANTHER" id="PTHR13748:SF62">
    <property type="entry name" value="COBW DOMAIN-CONTAINING PROTEIN"/>
    <property type="match status" value="1"/>
</dbReference>
<keyword evidence="3" id="KW-0143">Chaperone</keyword>
<dbReference type="InterPro" id="IPR011629">
    <property type="entry name" value="CobW-like_C"/>
</dbReference>
<dbReference type="HOGENOM" id="CLU_017452_1_3_9"/>
<comment type="similarity">
    <text evidence="4">Belongs to the SIMIBI class G3E GTPase family. ZNG1 subfamily.</text>
</comment>
<dbReference type="SUPFAM" id="SSF90002">
    <property type="entry name" value="Hypothetical protein YjiA, C-terminal domain"/>
    <property type="match status" value="1"/>
</dbReference>
<protein>
    <submittedName>
        <fullName evidence="7">CobW/P47K family protein</fullName>
    </submittedName>
</protein>
<evidence type="ECO:0000256" key="3">
    <source>
        <dbReference type="ARBA" id="ARBA00023186"/>
    </source>
</evidence>
<dbReference type="InterPro" id="IPR027417">
    <property type="entry name" value="P-loop_NTPase"/>
</dbReference>
<dbReference type="Gene3D" id="3.30.1220.10">
    <property type="entry name" value="CobW-like, C-terminal domain"/>
    <property type="match status" value="1"/>
</dbReference>
<dbReference type="STRING" id="1128398.Curi_c11580"/>
<dbReference type="PATRIC" id="fig|1128398.3.peg.1167"/>
<dbReference type="OrthoDB" id="9808822at2"/>
<sequence length="302" mass="34607">MIKVHIVSGFLGAGKTTLIKKLVKFIKGKKVIIENEFGEVGIDGEIIERENYDVVEMAQGCICCSMKSDFETMIVSVIEDYNPEHIIIEPTGIGMLSEILKIFDKNDIEEKCVLTLPITVVDSLDYLLLIEEFGEFYKDQVRNAGIIVLSKTQLIEEKNIDEIIKSIRNINKSAEILYKDWNIFTELEYDDLTNIRFDCSKNSIEFVDEIKNIAENLQSYSIKNPKEFNKESLGNMLDRLTDEDYGDIIRAKGFVYGEDGSLEFSYVNGRYSINENKNHNSNRMCLIGRNLNKEALSKKLNF</sequence>
<dbReference type="Pfam" id="PF02492">
    <property type="entry name" value="cobW"/>
    <property type="match status" value="1"/>
</dbReference>
<gene>
    <name evidence="7" type="ordered locus">Curi_c11580</name>
</gene>
<dbReference type="PANTHER" id="PTHR13748">
    <property type="entry name" value="COBW-RELATED"/>
    <property type="match status" value="1"/>
</dbReference>
<dbReference type="RefSeq" id="WP_014967309.1">
    <property type="nucleotide sequence ID" value="NC_018664.1"/>
</dbReference>
<accession>K0AZF9</accession>
<dbReference type="InterPro" id="IPR003495">
    <property type="entry name" value="CobW/HypB/UreG_nucleotide-bd"/>
</dbReference>
<keyword evidence="8" id="KW-1185">Reference proteome</keyword>
<proteinExistence type="inferred from homology"/>
<evidence type="ECO:0000313" key="7">
    <source>
        <dbReference type="EMBL" id="AFS78172.1"/>
    </source>
</evidence>
<feature type="domain" description="CobW C-terminal" evidence="6">
    <location>
        <begin position="217"/>
        <end position="301"/>
    </location>
</feature>
<dbReference type="SUPFAM" id="SSF52540">
    <property type="entry name" value="P-loop containing nucleoside triphosphate hydrolases"/>
    <property type="match status" value="1"/>
</dbReference>
<dbReference type="InterPro" id="IPR036627">
    <property type="entry name" value="CobW-likC_sf"/>
</dbReference>
<name>K0AZF9_GOTA9</name>
<dbReference type="EMBL" id="CP003326">
    <property type="protein sequence ID" value="AFS78172.1"/>
    <property type="molecule type" value="Genomic_DNA"/>
</dbReference>
<evidence type="ECO:0000256" key="2">
    <source>
        <dbReference type="ARBA" id="ARBA00022801"/>
    </source>
</evidence>
<evidence type="ECO:0000256" key="1">
    <source>
        <dbReference type="ARBA" id="ARBA00022741"/>
    </source>
</evidence>
<evidence type="ECO:0000256" key="5">
    <source>
        <dbReference type="ARBA" id="ARBA00049117"/>
    </source>
</evidence>
<dbReference type="Pfam" id="PF07683">
    <property type="entry name" value="CobW_C"/>
    <property type="match status" value="1"/>
</dbReference>